<evidence type="ECO:0000313" key="3">
    <source>
        <dbReference type="Proteomes" id="UP001482620"/>
    </source>
</evidence>
<feature type="signal peptide" evidence="1">
    <location>
        <begin position="1"/>
        <end position="33"/>
    </location>
</feature>
<organism evidence="2 3">
    <name type="scientific">Ilyodon furcidens</name>
    <name type="common">goldbreast splitfin</name>
    <dbReference type="NCBI Taxonomy" id="33524"/>
    <lineage>
        <taxon>Eukaryota</taxon>
        <taxon>Metazoa</taxon>
        <taxon>Chordata</taxon>
        <taxon>Craniata</taxon>
        <taxon>Vertebrata</taxon>
        <taxon>Euteleostomi</taxon>
        <taxon>Actinopterygii</taxon>
        <taxon>Neopterygii</taxon>
        <taxon>Teleostei</taxon>
        <taxon>Neoteleostei</taxon>
        <taxon>Acanthomorphata</taxon>
        <taxon>Ovalentaria</taxon>
        <taxon>Atherinomorphae</taxon>
        <taxon>Cyprinodontiformes</taxon>
        <taxon>Goodeidae</taxon>
        <taxon>Ilyodon</taxon>
    </lineage>
</organism>
<gene>
    <name evidence="2" type="ORF">ILYODFUR_012016</name>
</gene>
<accession>A0ABV0U4Q0</accession>
<name>A0ABV0U4Q0_9TELE</name>
<reference evidence="2 3" key="1">
    <citation type="submission" date="2021-06" db="EMBL/GenBank/DDBJ databases">
        <authorList>
            <person name="Palmer J.M."/>
        </authorList>
    </citation>
    <scope>NUCLEOTIDE SEQUENCE [LARGE SCALE GENOMIC DNA]</scope>
    <source>
        <strain evidence="3">if_2019</strain>
        <tissue evidence="2">Muscle</tissue>
    </source>
</reference>
<sequence length="106" mass="11912">MFQYYQNVIPGSIFPLNSTPVWIFAFLPSFVLTTSVSLPQGSCGYNVAYNCQCVNVCMNGWMTDCSVKPFKFLGLDRGQAIMWPVKCGKSWSDKEGRLHGAETKRD</sequence>
<dbReference type="EMBL" id="JAHRIQ010058853">
    <property type="protein sequence ID" value="MEQ2240168.1"/>
    <property type="molecule type" value="Genomic_DNA"/>
</dbReference>
<keyword evidence="3" id="KW-1185">Reference proteome</keyword>
<evidence type="ECO:0000256" key="1">
    <source>
        <dbReference type="SAM" id="SignalP"/>
    </source>
</evidence>
<dbReference type="Proteomes" id="UP001482620">
    <property type="component" value="Unassembled WGS sequence"/>
</dbReference>
<evidence type="ECO:0000313" key="2">
    <source>
        <dbReference type="EMBL" id="MEQ2240168.1"/>
    </source>
</evidence>
<comment type="caution">
    <text evidence="2">The sequence shown here is derived from an EMBL/GenBank/DDBJ whole genome shotgun (WGS) entry which is preliminary data.</text>
</comment>
<protein>
    <submittedName>
        <fullName evidence="2">Uncharacterized protein</fullName>
    </submittedName>
</protein>
<feature type="chain" id="PRO_5046788783" evidence="1">
    <location>
        <begin position="34"/>
        <end position="106"/>
    </location>
</feature>
<proteinExistence type="predicted"/>
<keyword evidence="1" id="KW-0732">Signal</keyword>